<proteinExistence type="predicted"/>
<comment type="caution">
    <text evidence="1">The sequence shown here is derived from an EMBL/GenBank/DDBJ whole genome shotgun (WGS) entry which is preliminary data.</text>
</comment>
<name>A0ABW0VP88_9ACTN</name>
<gene>
    <name evidence="1" type="ORF">ACFPZF_39085</name>
</gene>
<keyword evidence="2" id="KW-1185">Reference proteome</keyword>
<organism evidence="1 2">
    <name type="scientific">Kitasatospora cinereorecta</name>
    <dbReference type="NCBI Taxonomy" id="285560"/>
    <lineage>
        <taxon>Bacteria</taxon>
        <taxon>Bacillati</taxon>
        <taxon>Actinomycetota</taxon>
        <taxon>Actinomycetes</taxon>
        <taxon>Kitasatosporales</taxon>
        <taxon>Streptomycetaceae</taxon>
        <taxon>Kitasatospora</taxon>
    </lineage>
</organism>
<evidence type="ECO:0000313" key="1">
    <source>
        <dbReference type="EMBL" id="MFC5647330.1"/>
    </source>
</evidence>
<reference evidence="2" key="1">
    <citation type="journal article" date="2019" name="Int. J. Syst. Evol. Microbiol.">
        <title>The Global Catalogue of Microorganisms (GCM) 10K type strain sequencing project: providing services to taxonomists for standard genome sequencing and annotation.</title>
        <authorList>
            <consortium name="The Broad Institute Genomics Platform"/>
            <consortium name="The Broad Institute Genome Sequencing Center for Infectious Disease"/>
            <person name="Wu L."/>
            <person name="Ma J."/>
        </authorList>
    </citation>
    <scope>NUCLEOTIDE SEQUENCE [LARGE SCALE GENOMIC DNA]</scope>
    <source>
        <strain evidence="2">CGMCC 4.1622</strain>
    </source>
</reference>
<dbReference type="RefSeq" id="WP_346148950.1">
    <property type="nucleotide sequence ID" value="NZ_BAAAUA010000059.1"/>
</dbReference>
<dbReference type="Proteomes" id="UP001596066">
    <property type="component" value="Unassembled WGS sequence"/>
</dbReference>
<protein>
    <submittedName>
        <fullName evidence="1">Uncharacterized protein</fullName>
    </submittedName>
</protein>
<evidence type="ECO:0000313" key="2">
    <source>
        <dbReference type="Proteomes" id="UP001596066"/>
    </source>
</evidence>
<sequence length="119" mass="11394">MFASVEVAEAVGDDVPGPPRRLAAGGFDDRAHIVVGSEAGDAAVGVEEVGAAVADPGNAQAPVGAGGGAGAGDLPVRFEAFLELGDRALGLGGCGEVGEAAGLVARATTFSESACVGVM</sequence>
<accession>A0ABW0VP88</accession>
<dbReference type="EMBL" id="JBHSOC010000155">
    <property type="protein sequence ID" value="MFC5647330.1"/>
    <property type="molecule type" value="Genomic_DNA"/>
</dbReference>